<feature type="chain" id="PRO_5023113058" description="ADP-ribosylation factor-directed GTPase activating protein" evidence="2">
    <location>
        <begin position="35"/>
        <end position="772"/>
    </location>
</feature>
<feature type="compositionally biased region" description="Basic and acidic residues" evidence="1">
    <location>
        <begin position="392"/>
        <end position="412"/>
    </location>
</feature>
<feature type="compositionally biased region" description="Polar residues" evidence="1">
    <location>
        <begin position="210"/>
        <end position="219"/>
    </location>
</feature>
<evidence type="ECO:0000256" key="2">
    <source>
        <dbReference type="SAM" id="SignalP"/>
    </source>
</evidence>
<name>A0A5C6FEZ7_9BACT</name>
<protein>
    <recommendedName>
        <fullName evidence="5">ADP-ribosylation factor-directed GTPase activating protein</fullName>
    </recommendedName>
</protein>
<keyword evidence="4" id="KW-1185">Reference proteome</keyword>
<gene>
    <name evidence="3" type="ORF">Poly59_11090</name>
</gene>
<comment type="caution">
    <text evidence="3">The sequence shown here is derived from an EMBL/GenBank/DDBJ whole genome shotgun (WGS) entry which is preliminary data.</text>
</comment>
<dbReference type="Proteomes" id="UP000317977">
    <property type="component" value="Unassembled WGS sequence"/>
</dbReference>
<feature type="region of interest" description="Disordered" evidence="1">
    <location>
        <begin position="115"/>
        <end position="334"/>
    </location>
</feature>
<evidence type="ECO:0000313" key="4">
    <source>
        <dbReference type="Proteomes" id="UP000317977"/>
    </source>
</evidence>
<feature type="compositionally biased region" description="Pro residues" evidence="1">
    <location>
        <begin position="129"/>
        <end position="140"/>
    </location>
</feature>
<evidence type="ECO:0000313" key="3">
    <source>
        <dbReference type="EMBL" id="TWU58199.1"/>
    </source>
</evidence>
<dbReference type="EMBL" id="SJPX01000001">
    <property type="protein sequence ID" value="TWU58199.1"/>
    <property type="molecule type" value="Genomic_DNA"/>
</dbReference>
<feature type="signal peptide" evidence="2">
    <location>
        <begin position="1"/>
        <end position="34"/>
    </location>
</feature>
<feature type="region of interest" description="Disordered" evidence="1">
    <location>
        <begin position="349"/>
        <end position="417"/>
    </location>
</feature>
<keyword evidence="2" id="KW-0732">Signal</keyword>
<accession>A0A5C6FEZ7</accession>
<dbReference type="PROSITE" id="PS51257">
    <property type="entry name" value="PROKAR_LIPOPROTEIN"/>
    <property type="match status" value="1"/>
</dbReference>
<evidence type="ECO:0008006" key="5">
    <source>
        <dbReference type="Google" id="ProtNLM"/>
    </source>
</evidence>
<reference evidence="3 4" key="1">
    <citation type="submission" date="2019-02" db="EMBL/GenBank/DDBJ databases">
        <title>Deep-cultivation of Planctomycetes and their phenomic and genomic characterization uncovers novel biology.</title>
        <authorList>
            <person name="Wiegand S."/>
            <person name="Jogler M."/>
            <person name="Boedeker C."/>
            <person name="Pinto D."/>
            <person name="Vollmers J."/>
            <person name="Rivas-Marin E."/>
            <person name="Kohn T."/>
            <person name="Peeters S.H."/>
            <person name="Heuer A."/>
            <person name="Rast P."/>
            <person name="Oberbeckmann S."/>
            <person name="Bunk B."/>
            <person name="Jeske O."/>
            <person name="Meyerdierks A."/>
            <person name="Storesund J.E."/>
            <person name="Kallscheuer N."/>
            <person name="Luecker S."/>
            <person name="Lage O.M."/>
            <person name="Pohl T."/>
            <person name="Merkel B.J."/>
            <person name="Hornburger P."/>
            <person name="Mueller R.-W."/>
            <person name="Bruemmer F."/>
            <person name="Labrenz M."/>
            <person name="Spormann A.M."/>
            <person name="Op Den Camp H."/>
            <person name="Overmann J."/>
            <person name="Amann R."/>
            <person name="Jetten M.S.M."/>
            <person name="Mascher T."/>
            <person name="Medema M.H."/>
            <person name="Devos D.P."/>
            <person name="Kaster A.-K."/>
            <person name="Ovreas L."/>
            <person name="Rohde M."/>
            <person name="Galperin M.Y."/>
            <person name="Jogler C."/>
        </authorList>
    </citation>
    <scope>NUCLEOTIDE SEQUENCE [LARGE SCALE GENOMIC DNA]</scope>
    <source>
        <strain evidence="3 4">Poly59</strain>
    </source>
</reference>
<dbReference type="AlphaFoldDB" id="A0A5C6FEZ7"/>
<evidence type="ECO:0000256" key="1">
    <source>
        <dbReference type="SAM" id="MobiDB-lite"/>
    </source>
</evidence>
<proteinExistence type="predicted"/>
<organism evidence="3 4">
    <name type="scientific">Rubripirellula reticaptiva</name>
    <dbReference type="NCBI Taxonomy" id="2528013"/>
    <lineage>
        <taxon>Bacteria</taxon>
        <taxon>Pseudomonadati</taxon>
        <taxon>Planctomycetota</taxon>
        <taxon>Planctomycetia</taxon>
        <taxon>Pirellulales</taxon>
        <taxon>Pirellulaceae</taxon>
        <taxon>Rubripirellula</taxon>
    </lineage>
</organism>
<sequence length="772" mass="84289" precursor="true">MQQRSQTLSAKRRYLSAILATGLSLGGAASCGFAQDGRLLVPSSVSLLTEATAKANAEPIRQPEARIAALPTSPSDITPVPAAQVPAADGEMVLQAPGNSTLELRVARRPWLLDKLMNPGGSDAEKMDPPSPPAELPDPPSLGRLPARPSYSNESIDVGVDPNDGWRTRGQISVPRLNAVDQQPTLRAVEPTQEASMRAATNGVPLLAAPQTTSPQATSPRVAPSQAPLRSVAPSPADGPIPLTDPPAMKTRNSRPASPKVVEPTTPAESPAQSAEPKASQRVSDLPSKKGIYIGDDSDNEPPRQSPNESSGVVVRKLRIGRDGMPLGNSDSLAPFDHEMEDALPIGAANDAKIDPPSYVKPIEKPTEKPVASPPTKQKPLQTVEPEILGADSDRGKRDLDRDENREADVGRSDTTARVQPSIPLDYAGYPLADVPVGSTVARMQNLMRACLSHYYADAEVANERSNWGMMHAIMVYGIDTKVIVDRKSYSTIAWIAGNNACRGQRLLASENGRIVVKSGVGLQGHQAQMLAVFSLCDVPEDYPLYAGGEKYSMRDVIREEQLACKTGEELTFTLIGLSHYMDTDSSWKSEDGETWDFERLIREELSQPIVGAACGGTHRLMGFAHALRKRRAEGKPIDGQWKRAEKFTEDFVDYSYRLQNRDGSMSTDWFEGREDNDDTDRKVQTTGHMVEWLLTLTPDSQLQNPRLVAAVRYLLTTMYKDRDHDWSIGPKGHALRSLAMYYERVYRADAPPWRTPMTARSPSRSTGNSRR</sequence>